<dbReference type="InterPro" id="IPR005105">
    <property type="entry name" value="GlnD_Uridyltrans_N"/>
</dbReference>
<dbReference type="PROSITE" id="PS51371">
    <property type="entry name" value="CBS"/>
    <property type="match status" value="2"/>
</dbReference>
<dbReference type="PANTHER" id="PTHR43080:SF2">
    <property type="entry name" value="CBS DOMAIN-CONTAINING PROTEIN"/>
    <property type="match status" value="1"/>
</dbReference>
<dbReference type="Gene3D" id="3.10.580.10">
    <property type="entry name" value="CBS-domain"/>
    <property type="match status" value="1"/>
</dbReference>
<gene>
    <name evidence="5" type="ORF">ADIS_4698</name>
</gene>
<dbReference type="Pfam" id="PF00571">
    <property type="entry name" value="CBS"/>
    <property type="match status" value="2"/>
</dbReference>
<reference evidence="5 6" key="1">
    <citation type="submission" date="2013-02" db="EMBL/GenBank/DDBJ databases">
        <title>A novel strain isolated from Lonar lake, Maharashtra, India.</title>
        <authorList>
            <person name="Singh A."/>
        </authorList>
    </citation>
    <scope>NUCLEOTIDE SEQUENCE [LARGE SCALE GENOMIC DNA]</scope>
    <source>
        <strain evidence="5 6">AK24</strain>
    </source>
</reference>
<dbReference type="Proteomes" id="UP000013909">
    <property type="component" value="Unassembled WGS sequence"/>
</dbReference>
<keyword evidence="1 2" id="KW-0129">CBS domain</keyword>
<dbReference type="InterPro" id="IPR018821">
    <property type="entry name" value="DUF294_put_nucleoTrafse_sb-bd"/>
</dbReference>
<dbReference type="InterPro" id="IPR046342">
    <property type="entry name" value="CBS_dom_sf"/>
</dbReference>
<dbReference type="InterPro" id="IPR043519">
    <property type="entry name" value="NT_sf"/>
</dbReference>
<dbReference type="EMBL" id="AQHR01000116">
    <property type="protein sequence ID" value="EON74866.1"/>
    <property type="molecule type" value="Genomic_DNA"/>
</dbReference>
<dbReference type="InterPro" id="IPR014710">
    <property type="entry name" value="RmlC-like_jellyroll"/>
</dbReference>
<dbReference type="SUPFAM" id="SSF51206">
    <property type="entry name" value="cAMP-binding domain-like"/>
    <property type="match status" value="1"/>
</dbReference>
<dbReference type="PROSITE" id="PS50042">
    <property type="entry name" value="CNMP_BINDING_3"/>
    <property type="match status" value="1"/>
</dbReference>
<dbReference type="CDD" id="cd00038">
    <property type="entry name" value="CAP_ED"/>
    <property type="match status" value="1"/>
</dbReference>
<proteinExistence type="predicted"/>
<feature type="domain" description="CBS" evidence="4">
    <location>
        <begin position="193"/>
        <end position="252"/>
    </location>
</feature>
<name>R7ZL87_9BACT</name>
<dbReference type="GO" id="GO:0008773">
    <property type="term" value="F:[protein-PII] uridylyltransferase activity"/>
    <property type="evidence" value="ECO:0007669"/>
    <property type="project" value="InterPro"/>
</dbReference>
<dbReference type="SUPFAM" id="SSF81301">
    <property type="entry name" value="Nucleotidyltransferase"/>
    <property type="match status" value="1"/>
</dbReference>
<dbReference type="InterPro" id="IPR051257">
    <property type="entry name" value="Diverse_CBS-Domain"/>
</dbReference>
<feature type="domain" description="Cyclic nucleotide-binding" evidence="3">
    <location>
        <begin position="35"/>
        <end position="155"/>
    </location>
</feature>
<dbReference type="PATRIC" id="fig|1288963.3.peg.4688"/>
<dbReference type="Pfam" id="PF00027">
    <property type="entry name" value="cNMP_binding"/>
    <property type="match status" value="1"/>
</dbReference>
<dbReference type="Gene3D" id="2.60.120.10">
    <property type="entry name" value="Jelly Rolls"/>
    <property type="match status" value="1"/>
</dbReference>
<dbReference type="InterPro" id="IPR000595">
    <property type="entry name" value="cNMP-bd_dom"/>
</dbReference>
<dbReference type="SMART" id="SM00100">
    <property type="entry name" value="cNMP"/>
    <property type="match status" value="1"/>
</dbReference>
<dbReference type="CDD" id="cd05401">
    <property type="entry name" value="NT_GlnE_GlnD_like"/>
    <property type="match status" value="1"/>
</dbReference>
<feature type="domain" description="CBS" evidence="4">
    <location>
        <begin position="258"/>
        <end position="317"/>
    </location>
</feature>
<evidence type="ECO:0000313" key="6">
    <source>
        <dbReference type="Proteomes" id="UP000013909"/>
    </source>
</evidence>
<evidence type="ECO:0000313" key="5">
    <source>
        <dbReference type="EMBL" id="EON74866.1"/>
    </source>
</evidence>
<dbReference type="Pfam" id="PF10335">
    <property type="entry name" value="DUF294_C"/>
    <property type="match status" value="1"/>
</dbReference>
<protein>
    <submittedName>
        <fullName evidence="5">Putative signal-transduction protein containing cAMP-binding and CBS domain</fullName>
    </submittedName>
</protein>
<evidence type="ECO:0000256" key="2">
    <source>
        <dbReference type="PROSITE-ProRule" id="PRU00703"/>
    </source>
</evidence>
<comment type="caution">
    <text evidence="5">The sequence shown here is derived from an EMBL/GenBank/DDBJ whole genome shotgun (WGS) entry which is preliminary data.</text>
</comment>
<dbReference type="CDD" id="cd04587">
    <property type="entry name" value="CBS_pair_CAP-ED_NT_Pol-beta-like_DUF294_assoc"/>
    <property type="match status" value="1"/>
</dbReference>
<dbReference type="InterPro" id="IPR000644">
    <property type="entry name" value="CBS_dom"/>
</dbReference>
<dbReference type="AlphaFoldDB" id="R7ZL87"/>
<dbReference type="InterPro" id="IPR018490">
    <property type="entry name" value="cNMP-bd_dom_sf"/>
</dbReference>
<evidence type="ECO:0000256" key="1">
    <source>
        <dbReference type="ARBA" id="ARBA00023122"/>
    </source>
</evidence>
<evidence type="ECO:0000259" key="4">
    <source>
        <dbReference type="PROSITE" id="PS51371"/>
    </source>
</evidence>
<accession>R7ZL87</accession>
<sequence>MESGCPFSIFTYSDDPRMANVIVNRVREFLRKYPPFSFLSEDMLLRVASEVELQYFEKGDFLFQKGDPAKKHFFVVREGAIHLSDHVGEESVIREHCDEGDVFGVLALLGRRPYILTAQAAENSLVYAIPVQVFEVIMQQNNRVSMYFAAGFASGQLVVRTDLSQSQQANKLFTKPAQDNGLMLFSGQSSVRYSAPVLTCREEDTVADAAKKMSQKGVGSIIVVDERRFPVGIVTDKDLRNRLIAQGKPYDTEVAEIMSSPVMTTRKEDDFAHVYLTMIKHRLHHLLITEDGTDQSGLVGIISDHDILLSQGNSPAVIIHALQGTDHIQEIAKLRDQAELLLHYYLENEISIDFIAGIITEINDIIVQRAMQMVRQKHLKAFPEMASIPYCFLGLGSEGRGEQLLRTDLDNALIYADVPESMKSQALSFFHLVARDVMDILFACGFLPCPADMMANNPKWCQPLSVWKGYFSNWIRQPDHESLMLATVFFDYRSVAGDADLALQLTDHVYAEIEQEKLFLNFFAKNALLNPPPLGFFRNFIVEKSGEHRDKFDIKLRAMMPLADAARLLMLSHRQVGINNTFKRFEKLADLEPSQQELFLEAGRAYEIFMRIRAIEGLASGTSGRYIQPEKLGKLLRQLLKNAFFPIDELQKIIKVRFQLDYFGN</sequence>
<dbReference type="SMART" id="SM00116">
    <property type="entry name" value="CBS"/>
    <property type="match status" value="2"/>
</dbReference>
<evidence type="ECO:0000259" key="3">
    <source>
        <dbReference type="PROSITE" id="PS50042"/>
    </source>
</evidence>
<dbReference type="SUPFAM" id="SSF54631">
    <property type="entry name" value="CBS-domain pair"/>
    <property type="match status" value="1"/>
</dbReference>
<dbReference type="STRING" id="1232681.ADIS_4698"/>
<keyword evidence="6" id="KW-1185">Reference proteome</keyword>
<organism evidence="5 6">
    <name type="scientific">Lunatimonas lonarensis</name>
    <dbReference type="NCBI Taxonomy" id="1232681"/>
    <lineage>
        <taxon>Bacteria</taxon>
        <taxon>Pseudomonadati</taxon>
        <taxon>Bacteroidota</taxon>
        <taxon>Cytophagia</taxon>
        <taxon>Cytophagales</taxon>
        <taxon>Cyclobacteriaceae</taxon>
    </lineage>
</organism>
<dbReference type="PANTHER" id="PTHR43080">
    <property type="entry name" value="CBS DOMAIN-CONTAINING PROTEIN CBSX3, MITOCHONDRIAL"/>
    <property type="match status" value="1"/>
</dbReference>
<dbReference type="Pfam" id="PF03445">
    <property type="entry name" value="DUF294"/>
    <property type="match status" value="1"/>
</dbReference>